<dbReference type="AlphaFoldDB" id="A0A1H1BAX3"/>
<feature type="domain" description="DUF2134" evidence="2">
    <location>
        <begin position="65"/>
        <end position="144"/>
    </location>
</feature>
<organism evidence="4 5">
    <name type="scientific">Paraburkholderia fungorum</name>
    <dbReference type="NCBI Taxonomy" id="134537"/>
    <lineage>
        <taxon>Bacteria</taxon>
        <taxon>Pseudomonadati</taxon>
        <taxon>Pseudomonadota</taxon>
        <taxon>Betaproteobacteria</taxon>
        <taxon>Burkholderiales</taxon>
        <taxon>Burkholderiaceae</taxon>
        <taxon>Paraburkholderia</taxon>
    </lineage>
</organism>
<name>A0A1H1BAX3_9BURK</name>
<accession>A0A1H1BAX3</accession>
<dbReference type="InterPro" id="IPR018705">
    <property type="entry name" value="DUF2134_membrane"/>
</dbReference>
<feature type="transmembrane region" description="Helical" evidence="1">
    <location>
        <begin position="12"/>
        <end position="32"/>
    </location>
</feature>
<evidence type="ECO:0000259" key="3">
    <source>
        <dbReference type="Pfam" id="PF13400"/>
    </source>
</evidence>
<reference evidence="5" key="1">
    <citation type="submission" date="2016-10" db="EMBL/GenBank/DDBJ databases">
        <authorList>
            <person name="Varghese N."/>
        </authorList>
    </citation>
    <scope>NUCLEOTIDE SEQUENCE [LARGE SCALE GENOMIC DNA]</scope>
    <source>
        <strain evidence="5">GAS106B</strain>
    </source>
</reference>
<evidence type="ECO:0000313" key="5">
    <source>
        <dbReference type="Proteomes" id="UP000183487"/>
    </source>
</evidence>
<protein>
    <submittedName>
        <fullName evidence="4">Uncharacterized membrane protein</fullName>
    </submittedName>
</protein>
<dbReference type="Proteomes" id="UP000183487">
    <property type="component" value="Unassembled WGS sequence"/>
</dbReference>
<dbReference type="Pfam" id="PF09977">
    <property type="entry name" value="Tad_C"/>
    <property type="match status" value="1"/>
</dbReference>
<dbReference type="InterPro" id="IPR028087">
    <property type="entry name" value="Tad_N"/>
</dbReference>
<feature type="domain" description="Putative Flp pilus-assembly TadG-like N-terminal" evidence="3">
    <location>
        <begin position="12"/>
        <end position="57"/>
    </location>
</feature>
<gene>
    <name evidence="4" type="ORF">SAMN05443245_1574</name>
</gene>
<keyword evidence="1" id="KW-1133">Transmembrane helix</keyword>
<proteinExistence type="predicted"/>
<evidence type="ECO:0000259" key="2">
    <source>
        <dbReference type="Pfam" id="PF09977"/>
    </source>
</evidence>
<dbReference type="EMBL" id="FNKP01000001">
    <property type="protein sequence ID" value="SDQ48971.1"/>
    <property type="molecule type" value="Genomic_DNA"/>
</dbReference>
<keyword evidence="1" id="KW-0472">Membrane</keyword>
<evidence type="ECO:0000313" key="4">
    <source>
        <dbReference type="EMBL" id="SDQ48971.1"/>
    </source>
</evidence>
<keyword evidence="5" id="KW-1185">Reference proteome</keyword>
<keyword evidence="1" id="KW-0812">Transmembrane</keyword>
<evidence type="ECO:0000256" key="1">
    <source>
        <dbReference type="SAM" id="Phobius"/>
    </source>
</evidence>
<dbReference type="Pfam" id="PF13400">
    <property type="entry name" value="Tad"/>
    <property type="match status" value="1"/>
</dbReference>
<sequence>MRRVGGARRQHGAVAIVAVMFLVVALAALAAIDVGNVFFVRRQLQRTADLAALAAVQVVSTPNGCATTVSTTARANATANGFTAAGTTKTLQAVCGRWTPGAAATAFNKSGTPANAVSVNVSQYVPYLFLVGKGQTVTASSVAVASNVAVFSLGTGIATLNTQQSVLLNAILGGLLHSNVALSVGDTQSLAAANINLAGLMTALNAGSMQGLLATSVSYQKLVVAMVKALQSGGDTIDAAILQTLAVTVPGGQNINLGYNSSTSTGLLALGLANPDSAATATINVLDTVLAAAQIAQSNSSGTAPVINVAAGLTGVAGMSMQMINPPVLAVGEAGLTPPVTARTSAIKVTLTLAALPSVNLGLASVALLNTPLMVTLYVAPGTAQLSNVDCENTKAATTVTFKVTPGLAGLCLGGVTNCTPGSVVPPVNVASVTLLGANVLNVSLAGLGPAQLSPGSTDVSINGSSGSFNVVAQPVNSNALGSDLSSLTSILLGQLSNPNALTLQVLGSNLLGDLLSSVISLVSTTLSPLLQSIFGLLNAVVGPVLTLLGVQIGTATVHNMSLTCGVPQLVQ</sequence>